<feature type="domain" description="BAH" evidence="7">
    <location>
        <begin position="724"/>
        <end position="851"/>
    </location>
</feature>
<reference evidence="8 9" key="1">
    <citation type="submission" date="2019-06" db="EMBL/GenBank/DDBJ databases">
        <title>A chromosomal-level reference genome of Carpinus fangiana (Coryloideae, Betulaceae).</title>
        <authorList>
            <person name="Yang X."/>
            <person name="Wang Z."/>
            <person name="Zhang L."/>
            <person name="Hao G."/>
            <person name="Liu J."/>
            <person name="Yang Y."/>
        </authorList>
    </citation>
    <scope>NUCLEOTIDE SEQUENCE [LARGE SCALE GENOMIC DNA]</scope>
    <source>
        <strain evidence="8">Cfa_2016G</strain>
        <tissue evidence="8">Leaf</tissue>
    </source>
</reference>
<feature type="compositionally biased region" description="Polar residues" evidence="5">
    <location>
        <begin position="568"/>
        <end position="578"/>
    </location>
</feature>
<dbReference type="InterPro" id="IPR019787">
    <property type="entry name" value="Znf_PHD-finger"/>
</dbReference>
<dbReference type="InterPro" id="IPR001025">
    <property type="entry name" value="BAH_dom"/>
</dbReference>
<gene>
    <name evidence="8" type="ORF">FH972_020273</name>
</gene>
<dbReference type="Pfam" id="PF25073">
    <property type="entry name" value="DUF7797"/>
    <property type="match status" value="1"/>
</dbReference>
<evidence type="ECO:0000256" key="5">
    <source>
        <dbReference type="SAM" id="MobiDB-lite"/>
    </source>
</evidence>
<accession>A0A5N6RSS7</accession>
<feature type="compositionally biased region" description="Polar residues" evidence="5">
    <location>
        <begin position="604"/>
        <end position="621"/>
    </location>
</feature>
<dbReference type="InterPro" id="IPR011011">
    <property type="entry name" value="Znf_FYVE_PHD"/>
</dbReference>
<evidence type="ECO:0008006" key="10">
    <source>
        <dbReference type="Google" id="ProtNLM"/>
    </source>
</evidence>
<dbReference type="Pfam" id="PF01426">
    <property type="entry name" value="BAH"/>
    <property type="match status" value="1"/>
</dbReference>
<evidence type="ECO:0000259" key="6">
    <source>
        <dbReference type="PROSITE" id="PS50016"/>
    </source>
</evidence>
<dbReference type="InterPro" id="IPR013083">
    <property type="entry name" value="Znf_RING/FYVE/PHD"/>
</dbReference>
<evidence type="ECO:0000256" key="1">
    <source>
        <dbReference type="ARBA" id="ARBA00022723"/>
    </source>
</evidence>
<dbReference type="PROSITE" id="PS50016">
    <property type="entry name" value="ZF_PHD_2"/>
    <property type="match status" value="1"/>
</dbReference>
<dbReference type="Proteomes" id="UP000327013">
    <property type="component" value="Chromosome 8"/>
</dbReference>
<dbReference type="PANTHER" id="PTHR47527">
    <property type="entry name" value="RING/FYVE/PHD ZINC FINGER SUPERFAMILY PROTEIN"/>
    <property type="match status" value="1"/>
</dbReference>
<dbReference type="Gene3D" id="2.30.30.490">
    <property type="match status" value="1"/>
</dbReference>
<dbReference type="InterPro" id="IPR043151">
    <property type="entry name" value="BAH_sf"/>
</dbReference>
<keyword evidence="2 4" id="KW-0863">Zinc-finger</keyword>
<feature type="compositionally biased region" description="Polar residues" evidence="5">
    <location>
        <begin position="492"/>
        <end position="517"/>
    </location>
</feature>
<dbReference type="Gene3D" id="3.30.40.10">
    <property type="entry name" value="Zinc/RING finger domain, C3HC4 (zinc finger)"/>
    <property type="match status" value="1"/>
</dbReference>
<dbReference type="SUPFAM" id="SSF57903">
    <property type="entry name" value="FYVE/PHD zinc finger"/>
    <property type="match status" value="1"/>
</dbReference>
<keyword evidence="1" id="KW-0479">Metal-binding</keyword>
<organism evidence="8 9">
    <name type="scientific">Carpinus fangiana</name>
    <dbReference type="NCBI Taxonomy" id="176857"/>
    <lineage>
        <taxon>Eukaryota</taxon>
        <taxon>Viridiplantae</taxon>
        <taxon>Streptophyta</taxon>
        <taxon>Embryophyta</taxon>
        <taxon>Tracheophyta</taxon>
        <taxon>Spermatophyta</taxon>
        <taxon>Magnoliopsida</taxon>
        <taxon>eudicotyledons</taxon>
        <taxon>Gunneridae</taxon>
        <taxon>Pentapetalae</taxon>
        <taxon>rosids</taxon>
        <taxon>fabids</taxon>
        <taxon>Fagales</taxon>
        <taxon>Betulaceae</taxon>
        <taxon>Carpinus</taxon>
    </lineage>
</organism>
<proteinExistence type="predicted"/>
<dbReference type="CDD" id="cd04370">
    <property type="entry name" value="BAH"/>
    <property type="match status" value="1"/>
</dbReference>
<feature type="region of interest" description="Disordered" evidence="5">
    <location>
        <begin position="1"/>
        <end position="46"/>
    </location>
</feature>
<feature type="region of interest" description="Disordered" evidence="5">
    <location>
        <begin position="181"/>
        <end position="201"/>
    </location>
</feature>
<dbReference type="SMART" id="SM00249">
    <property type="entry name" value="PHD"/>
    <property type="match status" value="1"/>
</dbReference>
<feature type="compositionally biased region" description="Polar residues" evidence="5">
    <location>
        <begin position="528"/>
        <end position="540"/>
    </location>
</feature>
<dbReference type="PROSITE" id="PS01359">
    <property type="entry name" value="ZF_PHD_1"/>
    <property type="match status" value="1"/>
</dbReference>
<evidence type="ECO:0000313" key="9">
    <source>
        <dbReference type="Proteomes" id="UP000327013"/>
    </source>
</evidence>
<dbReference type="InterPro" id="IPR056699">
    <property type="entry name" value="DUF7797"/>
</dbReference>
<dbReference type="Pfam" id="PF00628">
    <property type="entry name" value="PHD"/>
    <property type="match status" value="1"/>
</dbReference>
<dbReference type="OrthoDB" id="787137at2759"/>
<evidence type="ECO:0000256" key="4">
    <source>
        <dbReference type="PROSITE-ProRule" id="PRU00146"/>
    </source>
</evidence>
<dbReference type="PANTHER" id="PTHR47527:SF3">
    <property type="entry name" value="RING_FYVE_PHD ZINC FINGER SUPERFAMILY PROTEIN"/>
    <property type="match status" value="1"/>
</dbReference>
<dbReference type="PROSITE" id="PS51038">
    <property type="entry name" value="BAH"/>
    <property type="match status" value="1"/>
</dbReference>
<protein>
    <recommendedName>
        <fullName evidence="10">PHD-type domain-containing protein</fullName>
    </recommendedName>
</protein>
<dbReference type="AlphaFoldDB" id="A0A5N6RSS7"/>
<dbReference type="GO" id="GO:0003682">
    <property type="term" value="F:chromatin binding"/>
    <property type="evidence" value="ECO:0007669"/>
    <property type="project" value="InterPro"/>
</dbReference>
<sequence>MDPTVGVEPMGLAEPSNGGDEGSEARTSKRAKIGPGPGPGPGPGQELKRVAEIVLVLSAMARMRGGGKGPTDAEVELMVEARAKLAEACAALAPKDVVGREAIGAVIEDLGLNGKLKDQRLGFRTPKLTIKEKFDNAKRKMDESKNFVAHTAAYTSHPVQPSSSTPAEISGALHTVRTFQSDKPSNLPISSGGIPAASPLGHMSAATSTSLQYQLPTNEVRPGIRGLPSGHLGRDSSSLSLAKVERPQFKLDGGSNGSSYASQLQANSSAIHPLVNAPTWSVQTQSASAAKIGQENKVPNNSSAKVEGTVEINMSRVATQGARDQSFRPFVTQTAPGNLPNIQQPLQGMGFVQAPSLGNNHNEIAKLVQKLLQPQRPDHPKWNPPSRDYMNKAVTCQLCQLTISEVDNVLLCDACEKGYHLKCMQPNQKGIPRGEWHCMRCLTLTQGKPLPPKYGRVMRSGTNQPNLSPEIPMKVSSSEKKVGTLDPKVNQPKMTANGSSALQSLTHASSAGTNHAESASDVKIPNARETQGNNSISSSKIMDDKTLSGASPNIPSKPLGEASYSPPVGSSSAKSAQNLKDHELSTLEERSFEQKTESPAKVSETVSIKSNHSQPLHNSQVVDWRDQPKCAEVPSKNCDDNDLAVKDPEKSQIRENLDCTSVSDTKQDDQLVAQATPSGGFQTCTGSERSGFPSDGLRSVEWIGNVIQVLDGKSFYQSCRVNGVMHKLQDHALFPSNHGELLPSKLQSMWEDSKTGSKWVIVTRCYFPGDLPENVGRPCAPESNEVYESNHESTIMAGLIQGPCEVLPPAKFSEESERRSQAGPNASIALQPVFLCKWFYDEFKGLFQHVSS</sequence>
<keyword evidence="3" id="KW-0862">Zinc</keyword>
<evidence type="ECO:0000313" key="8">
    <source>
        <dbReference type="EMBL" id="KAE8125468.1"/>
    </source>
</evidence>
<dbReference type="EMBL" id="CM017328">
    <property type="protein sequence ID" value="KAE8125468.1"/>
    <property type="molecule type" value="Genomic_DNA"/>
</dbReference>
<feature type="region of interest" description="Disordered" evidence="5">
    <location>
        <begin position="449"/>
        <end position="627"/>
    </location>
</feature>
<feature type="compositionally biased region" description="Basic and acidic residues" evidence="5">
    <location>
        <begin position="579"/>
        <end position="598"/>
    </location>
</feature>
<dbReference type="InterPro" id="IPR001965">
    <property type="entry name" value="Znf_PHD"/>
</dbReference>
<keyword evidence="9" id="KW-1185">Reference proteome</keyword>
<evidence type="ECO:0000259" key="7">
    <source>
        <dbReference type="PROSITE" id="PS51038"/>
    </source>
</evidence>
<evidence type="ECO:0000256" key="2">
    <source>
        <dbReference type="ARBA" id="ARBA00022771"/>
    </source>
</evidence>
<dbReference type="InterPro" id="IPR019786">
    <property type="entry name" value="Zinc_finger_PHD-type_CS"/>
</dbReference>
<evidence type="ECO:0000256" key="3">
    <source>
        <dbReference type="ARBA" id="ARBA00022833"/>
    </source>
</evidence>
<feature type="domain" description="PHD-type" evidence="6">
    <location>
        <begin position="393"/>
        <end position="444"/>
    </location>
</feature>
<dbReference type="GO" id="GO:0008270">
    <property type="term" value="F:zinc ion binding"/>
    <property type="evidence" value="ECO:0007669"/>
    <property type="project" value="UniProtKB-KW"/>
</dbReference>
<name>A0A5N6RSS7_9ROSI</name>